<dbReference type="GO" id="GO:0009252">
    <property type="term" value="P:peptidoglycan biosynthetic process"/>
    <property type="evidence" value="ECO:0007669"/>
    <property type="project" value="UniProtKB-UniPathway"/>
</dbReference>
<comment type="similarity">
    <text evidence="2">Belongs to the YkuD family.</text>
</comment>
<keyword evidence="4 7" id="KW-0133">Cell shape</keyword>
<accession>A0A7U3YPT9</accession>
<dbReference type="InterPro" id="IPR036366">
    <property type="entry name" value="PGBDSf"/>
</dbReference>
<evidence type="ECO:0000259" key="8">
    <source>
        <dbReference type="PROSITE" id="PS52029"/>
    </source>
</evidence>
<proteinExistence type="inferred from homology"/>
<keyword evidence="3" id="KW-0808">Transferase</keyword>
<feature type="active site" description="Nucleophile" evidence="7">
    <location>
        <position position="508"/>
    </location>
</feature>
<dbReference type="GO" id="GO:0016740">
    <property type="term" value="F:transferase activity"/>
    <property type="evidence" value="ECO:0007669"/>
    <property type="project" value="UniProtKB-KW"/>
</dbReference>
<dbReference type="InterPro" id="IPR005490">
    <property type="entry name" value="LD_TPept_cat_dom"/>
</dbReference>
<comment type="pathway">
    <text evidence="1 7">Cell wall biogenesis; peptidoglycan biosynthesis.</text>
</comment>
<dbReference type="PANTHER" id="PTHR41533">
    <property type="entry name" value="L,D-TRANSPEPTIDASE HI_1667-RELATED"/>
    <property type="match status" value="1"/>
</dbReference>
<evidence type="ECO:0000256" key="4">
    <source>
        <dbReference type="ARBA" id="ARBA00022960"/>
    </source>
</evidence>
<dbReference type="Gene3D" id="2.40.440.10">
    <property type="entry name" value="L,D-transpeptidase catalytic domain-like"/>
    <property type="match status" value="1"/>
</dbReference>
<evidence type="ECO:0000256" key="6">
    <source>
        <dbReference type="ARBA" id="ARBA00023316"/>
    </source>
</evidence>
<dbReference type="CDD" id="cd16913">
    <property type="entry name" value="YkuD_like"/>
    <property type="match status" value="1"/>
</dbReference>
<gene>
    <name evidence="9" type="ordered locus">Despr_3212</name>
</gene>
<protein>
    <submittedName>
        <fullName evidence="9">ErfK/YbiS/YcfS/YnhG family protein</fullName>
    </submittedName>
</protein>
<dbReference type="AlphaFoldDB" id="A0A7U3YPT9"/>
<dbReference type="PANTHER" id="PTHR41533:SF2">
    <property type="entry name" value="BLR7131 PROTEIN"/>
    <property type="match status" value="1"/>
</dbReference>
<evidence type="ECO:0000256" key="2">
    <source>
        <dbReference type="ARBA" id="ARBA00005992"/>
    </source>
</evidence>
<reference evidence="9 10" key="1">
    <citation type="journal article" date="2011" name="Stand. Genomic Sci.">
        <title>Complete genome sequence of Desulfobulbus propionicus type strain (1pr3).</title>
        <authorList>
            <person name="Pagani I."/>
            <person name="Lapidus A."/>
            <person name="Nolan M."/>
            <person name="Lucas S."/>
            <person name="Hammon N."/>
            <person name="Deshpande S."/>
            <person name="Cheng J.F."/>
            <person name="Chertkov O."/>
            <person name="Davenport K."/>
            <person name="Tapia R."/>
            <person name="Han C."/>
            <person name="Goodwin L."/>
            <person name="Pitluck S."/>
            <person name="Liolios K."/>
            <person name="Mavromatis K."/>
            <person name="Ivanova N."/>
            <person name="Mikhailova N."/>
            <person name="Pati A."/>
            <person name="Chen A."/>
            <person name="Palaniappan K."/>
            <person name="Land M."/>
            <person name="Hauser L."/>
            <person name="Chang Y.J."/>
            <person name="Jeffries C.D."/>
            <person name="Detter J.C."/>
            <person name="Brambilla E."/>
            <person name="Kannan K.P."/>
            <person name="Djao O.D."/>
            <person name="Rohde M."/>
            <person name="Pukall R."/>
            <person name="Spring S."/>
            <person name="Goker M."/>
            <person name="Sikorski J."/>
            <person name="Woyke T."/>
            <person name="Bristow J."/>
            <person name="Eisen J.A."/>
            <person name="Markowitz V."/>
            <person name="Hugenholtz P."/>
            <person name="Kyrpides N.C."/>
            <person name="Klenk H.P."/>
        </authorList>
    </citation>
    <scope>NUCLEOTIDE SEQUENCE [LARGE SCALE GENOMIC DNA]</scope>
    <source>
        <strain evidence="10">ATCC 33891 / DSM 2032 / 1pr3</strain>
    </source>
</reference>
<dbReference type="InterPro" id="IPR052905">
    <property type="entry name" value="LD-transpeptidase_YkuD-like"/>
</dbReference>
<keyword evidence="10" id="KW-1185">Reference proteome</keyword>
<dbReference type="InterPro" id="IPR002477">
    <property type="entry name" value="Peptidoglycan-bd-like"/>
</dbReference>
<dbReference type="InterPro" id="IPR038063">
    <property type="entry name" value="Transpep_catalytic_dom"/>
</dbReference>
<dbReference type="PROSITE" id="PS52029">
    <property type="entry name" value="LD_TPASE"/>
    <property type="match status" value="1"/>
</dbReference>
<keyword evidence="5 7" id="KW-0573">Peptidoglycan synthesis</keyword>
<dbReference type="Pfam" id="PF20142">
    <property type="entry name" value="Scaffold"/>
    <property type="match status" value="1"/>
</dbReference>
<feature type="domain" description="L,D-TPase catalytic" evidence="8">
    <location>
        <begin position="357"/>
        <end position="533"/>
    </location>
</feature>
<name>A0A7U3YPT9_DESPD</name>
<dbReference type="SUPFAM" id="SSF141523">
    <property type="entry name" value="L,D-transpeptidase catalytic domain-like"/>
    <property type="match status" value="1"/>
</dbReference>
<dbReference type="Gene3D" id="1.10.101.10">
    <property type="entry name" value="PGBD-like superfamily/PGBD"/>
    <property type="match status" value="1"/>
</dbReference>
<dbReference type="Proteomes" id="UP000006365">
    <property type="component" value="Chromosome"/>
</dbReference>
<organism evidence="9 10">
    <name type="scientific">Desulfobulbus propionicus (strain ATCC 33891 / DSM 2032 / VKM B-1956 / 1pr3)</name>
    <dbReference type="NCBI Taxonomy" id="577650"/>
    <lineage>
        <taxon>Bacteria</taxon>
        <taxon>Pseudomonadati</taxon>
        <taxon>Thermodesulfobacteriota</taxon>
        <taxon>Desulfobulbia</taxon>
        <taxon>Desulfobulbales</taxon>
        <taxon>Desulfobulbaceae</taxon>
        <taxon>Desulfobulbus</taxon>
    </lineage>
</organism>
<dbReference type="KEGG" id="dpr:Despr_3212"/>
<evidence type="ECO:0000256" key="1">
    <source>
        <dbReference type="ARBA" id="ARBA00004752"/>
    </source>
</evidence>
<dbReference type="UniPathway" id="UPA00219"/>
<dbReference type="Pfam" id="PF03734">
    <property type="entry name" value="YkuD"/>
    <property type="match status" value="1"/>
</dbReference>
<evidence type="ECO:0000256" key="3">
    <source>
        <dbReference type="ARBA" id="ARBA00022679"/>
    </source>
</evidence>
<dbReference type="SUPFAM" id="SSF47090">
    <property type="entry name" value="PGBD-like"/>
    <property type="match status" value="1"/>
</dbReference>
<dbReference type="RefSeq" id="WP_015725864.1">
    <property type="nucleotide sequence ID" value="NC_014972.1"/>
</dbReference>
<dbReference type="GO" id="GO:0004180">
    <property type="term" value="F:carboxypeptidase activity"/>
    <property type="evidence" value="ECO:0007669"/>
    <property type="project" value="UniProtKB-ARBA"/>
</dbReference>
<dbReference type="EMBL" id="CP002364">
    <property type="protein sequence ID" value="ADW19340.1"/>
    <property type="molecule type" value="Genomic_DNA"/>
</dbReference>
<evidence type="ECO:0000313" key="9">
    <source>
        <dbReference type="EMBL" id="ADW19340.1"/>
    </source>
</evidence>
<dbReference type="Pfam" id="PF01471">
    <property type="entry name" value="PG_binding_1"/>
    <property type="match status" value="1"/>
</dbReference>
<dbReference type="InterPro" id="IPR045380">
    <property type="entry name" value="LD_TPept_scaffold_dom"/>
</dbReference>
<keyword evidence="6 7" id="KW-0961">Cell wall biogenesis/degradation</keyword>
<evidence type="ECO:0000256" key="5">
    <source>
        <dbReference type="ARBA" id="ARBA00022984"/>
    </source>
</evidence>
<sequence length="636" mass="71342">MPASHPLFSSRVLLLGCMLLVSSIGLVASTSAEEIVQPARPSHLEGAEIQSTQTNQDNGQPVSDNVSPAATFDGDPVQVLIQQHLEQMYYDKQDSIAQEPIYTTGYLFDLYRRNQFRPLWSNQDNIHQLLTAIAAADDEGLTPDDYHLKVLNRYASELNSAPSLAKQVEYDLLFSDAFVLLGQHKRYGKVDPNKVEEKQNLEATTPRTSPIDTYLTAIRTGAIQATLDKLSPHHKAYVNLKEALIRYKQIASKGGWPQVPMGPSLRPGAHDDRVPAIRRRLAITDHYHATGGGNAKQYDSHLVAAVKAFQARHHLEPDGVVGKSTVMAMNVTVAERIKQLRVNLERTRWVIHDMPSSNLIVDIAGFMLQYYHDNAPVWTSKVMVGQPFHQTPIFRSAITYIVLNPTWTITPDIVKNETVPSIIKDPGYLAKQRLRVLDRNGNAVDPNTIPWTQYQGRYFPYTLRQDAGRDNSLGLIKFLFPNPYHVYLHDTPSKSLFGRTRRAFSHGCIRVQNPLELGRMILANDPGNPTTPAKMDQILASGKTTTVILKQPLPIYLMYLTANVQDNKVMFKPDLYSRDEGILTALNTPPSSLELAPQVPEAKGQLTNQQVRIDKTVRYVQTEQQKSTEPYAKDTL</sequence>
<dbReference type="InterPro" id="IPR036365">
    <property type="entry name" value="PGBD-like_sf"/>
</dbReference>
<dbReference type="GO" id="GO:0008360">
    <property type="term" value="P:regulation of cell shape"/>
    <property type="evidence" value="ECO:0007669"/>
    <property type="project" value="UniProtKB-UniRule"/>
</dbReference>
<feature type="active site" description="Proton donor/acceptor" evidence="7">
    <location>
        <position position="489"/>
    </location>
</feature>
<evidence type="ECO:0000313" key="10">
    <source>
        <dbReference type="Proteomes" id="UP000006365"/>
    </source>
</evidence>
<evidence type="ECO:0000256" key="7">
    <source>
        <dbReference type="PROSITE-ProRule" id="PRU01373"/>
    </source>
</evidence>
<dbReference type="GO" id="GO:0071555">
    <property type="term" value="P:cell wall organization"/>
    <property type="evidence" value="ECO:0007669"/>
    <property type="project" value="UniProtKB-UniRule"/>
</dbReference>